<dbReference type="AlphaFoldDB" id="A0A0B7MGH7"/>
<comment type="function">
    <text evidence="8">Catalyzes the methylthiolation of an aspartic acid residue of ribosomal protein uS12.</text>
</comment>
<dbReference type="PANTHER" id="PTHR43837:SF1">
    <property type="entry name" value="RIBOSOMAL PROTEIN US12 METHYLTHIOTRANSFERASE RIMO"/>
    <property type="match status" value="1"/>
</dbReference>
<protein>
    <recommendedName>
        <fullName evidence="8">Ribosomal protein uS12 methylthiotransferase RimO</fullName>
        <shortName evidence="8">uS12 MTTase</shortName>
        <shortName evidence="8">uS12 methylthiotransferase</shortName>
        <ecNumber evidence="8">2.8.4.4</ecNumber>
    </recommendedName>
    <alternativeName>
        <fullName evidence="8">Ribosomal protein uS12 (aspartate-C(3))-methylthiotransferase</fullName>
    </alternativeName>
    <alternativeName>
        <fullName evidence="8">Ribosome maturation factor RimO</fullName>
    </alternativeName>
</protein>
<dbReference type="SFLD" id="SFLDF00274">
    <property type="entry name" value="ribosomal_protein_S12_methylth"/>
    <property type="match status" value="1"/>
</dbReference>
<feature type="binding site" evidence="8">
    <location>
        <position position="160"/>
    </location>
    <ligand>
        <name>[4Fe-4S] cluster</name>
        <dbReference type="ChEBI" id="CHEBI:49883"/>
        <label>2</label>
        <note>4Fe-4S-S-AdoMet</note>
    </ligand>
</feature>
<evidence type="ECO:0000256" key="7">
    <source>
        <dbReference type="ARBA" id="ARBA00023014"/>
    </source>
</evidence>
<dbReference type="InterPro" id="IPR023404">
    <property type="entry name" value="rSAM_horseshoe"/>
</dbReference>
<dbReference type="SFLD" id="SFLDS00029">
    <property type="entry name" value="Radical_SAM"/>
    <property type="match status" value="1"/>
</dbReference>
<feature type="domain" description="MTTase N-terminal" evidence="10">
    <location>
        <begin position="2"/>
        <end position="119"/>
    </location>
</feature>
<dbReference type="CDD" id="cd01335">
    <property type="entry name" value="Radical_SAM"/>
    <property type="match status" value="1"/>
</dbReference>
<feature type="domain" description="TRAM" evidence="9">
    <location>
        <begin position="372"/>
        <end position="438"/>
    </location>
</feature>
<feature type="binding site" evidence="8">
    <location>
        <position position="81"/>
    </location>
    <ligand>
        <name>[4Fe-4S] cluster</name>
        <dbReference type="ChEBI" id="CHEBI:49883"/>
        <label>1</label>
    </ligand>
</feature>
<proteinExistence type="inferred from homology"/>
<comment type="cofactor">
    <cofactor evidence="8">
        <name>[4Fe-4S] cluster</name>
        <dbReference type="ChEBI" id="CHEBI:49883"/>
    </cofactor>
    <text evidence="8">Binds 2 [4Fe-4S] clusters. One cluster is coordinated with 3 cysteines and an exchangeable S-adenosyl-L-methionine.</text>
</comment>
<dbReference type="PANTHER" id="PTHR43837">
    <property type="entry name" value="RIBOSOMAL PROTEIN S12 METHYLTHIOTRANSFERASE RIMO"/>
    <property type="match status" value="1"/>
</dbReference>
<dbReference type="HAMAP" id="MF_01865">
    <property type="entry name" value="MTTase_RimO"/>
    <property type="match status" value="1"/>
</dbReference>
<dbReference type="NCBIfam" id="TIGR00089">
    <property type="entry name" value="MiaB/RimO family radical SAM methylthiotransferase"/>
    <property type="match status" value="1"/>
</dbReference>
<dbReference type="InterPro" id="IPR007197">
    <property type="entry name" value="rSAM"/>
</dbReference>
<dbReference type="GO" id="GO:0005840">
    <property type="term" value="C:ribosome"/>
    <property type="evidence" value="ECO:0007669"/>
    <property type="project" value="UniProtKB-KW"/>
</dbReference>
<dbReference type="GO" id="GO:0035600">
    <property type="term" value="P:tRNA methylthiolation"/>
    <property type="evidence" value="ECO:0007669"/>
    <property type="project" value="UniProtKB-ARBA"/>
</dbReference>
<dbReference type="SUPFAM" id="SSF102114">
    <property type="entry name" value="Radical SAM enzymes"/>
    <property type="match status" value="1"/>
</dbReference>
<feature type="binding site" evidence="8">
    <location>
        <position position="47"/>
    </location>
    <ligand>
        <name>[4Fe-4S] cluster</name>
        <dbReference type="ChEBI" id="CHEBI:49883"/>
        <label>1</label>
    </ligand>
</feature>
<keyword evidence="4 8" id="KW-0949">S-adenosyl-L-methionine</keyword>
<dbReference type="PROSITE" id="PS01278">
    <property type="entry name" value="MTTASE_RADICAL"/>
    <property type="match status" value="1"/>
</dbReference>
<dbReference type="PROSITE" id="PS51918">
    <property type="entry name" value="RADICAL_SAM"/>
    <property type="match status" value="1"/>
</dbReference>
<dbReference type="GO" id="GO:0035599">
    <property type="term" value="F:aspartic acid methylthiotransferase activity"/>
    <property type="evidence" value="ECO:0007669"/>
    <property type="project" value="TreeGrafter"/>
</dbReference>
<evidence type="ECO:0000259" key="10">
    <source>
        <dbReference type="PROSITE" id="PS51449"/>
    </source>
</evidence>
<dbReference type="InterPro" id="IPR038135">
    <property type="entry name" value="Methylthiotransferase_N_sf"/>
</dbReference>
<comment type="catalytic activity">
    <reaction evidence="8">
        <text>L-aspartate(89)-[ribosomal protein uS12]-hydrogen + (sulfur carrier)-SH + AH2 + 2 S-adenosyl-L-methionine = 3-methylsulfanyl-L-aspartate(89)-[ribosomal protein uS12]-hydrogen + (sulfur carrier)-H + 5'-deoxyadenosine + L-methionine + A + S-adenosyl-L-homocysteine + 2 H(+)</text>
        <dbReference type="Rhea" id="RHEA:37087"/>
        <dbReference type="Rhea" id="RHEA-COMP:10460"/>
        <dbReference type="Rhea" id="RHEA-COMP:10461"/>
        <dbReference type="Rhea" id="RHEA-COMP:14737"/>
        <dbReference type="Rhea" id="RHEA-COMP:14739"/>
        <dbReference type="ChEBI" id="CHEBI:13193"/>
        <dbReference type="ChEBI" id="CHEBI:15378"/>
        <dbReference type="ChEBI" id="CHEBI:17319"/>
        <dbReference type="ChEBI" id="CHEBI:17499"/>
        <dbReference type="ChEBI" id="CHEBI:29917"/>
        <dbReference type="ChEBI" id="CHEBI:29961"/>
        <dbReference type="ChEBI" id="CHEBI:57844"/>
        <dbReference type="ChEBI" id="CHEBI:57856"/>
        <dbReference type="ChEBI" id="CHEBI:59789"/>
        <dbReference type="ChEBI" id="CHEBI:64428"/>
        <dbReference type="ChEBI" id="CHEBI:73599"/>
        <dbReference type="EC" id="2.8.4.4"/>
    </reaction>
</comment>
<keyword evidence="6 8" id="KW-0408">Iron</keyword>
<keyword evidence="13" id="KW-1185">Reference proteome</keyword>
<evidence type="ECO:0000256" key="1">
    <source>
        <dbReference type="ARBA" id="ARBA00022485"/>
    </source>
</evidence>
<dbReference type="InterPro" id="IPR012340">
    <property type="entry name" value="NA-bd_OB-fold"/>
</dbReference>
<evidence type="ECO:0000256" key="2">
    <source>
        <dbReference type="ARBA" id="ARBA00022490"/>
    </source>
</evidence>
<dbReference type="EC" id="2.8.4.4" evidence="8"/>
<name>A0A0B7MGH7_9FIRM</name>
<dbReference type="FunFam" id="3.80.30.20:FF:000001">
    <property type="entry name" value="tRNA-2-methylthio-N(6)-dimethylallyladenosine synthase 2"/>
    <property type="match status" value="1"/>
</dbReference>
<dbReference type="GO" id="GO:0140101">
    <property type="term" value="F:catalytic activity, acting on a tRNA"/>
    <property type="evidence" value="ECO:0007669"/>
    <property type="project" value="UniProtKB-ARBA"/>
</dbReference>
<feature type="binding site" evidence="8">
    <location>
        <position position="157"/>
    </location>
    <ligand>
        <name>[4Fe-4S] cluster</name>
        <dbReference type="ChEBI" id="CHEBI:49883"/>
        <label>2</label>
        <note>4Fe-4S-S-AdoMet</note>
    </ligand>
</feature>
<dbReference type="SMART" id="SM00729">
    <property type="entry name" value="Elp3"/>
    <property type="match status" value="1"/>
</dbReference>
<dbReference type="RefSeq" id="WP_044663706.1">
    <property type="nucleotide sequence ID" value="NZ_CDRZ01000002.1"/>
</dbReference>
<dbReference type="InterPro" id="IPR020612">
    <property type="entry name" value="Methylthiotransferase_CS"/>
</dbReference>
<keyword evidence="7 8" id="KW-0411">Iron-sulfur</keyword>
<dbReference type="GO" id="GO:0051539">
    <property type="term" value="F:4 iron, 4 sulfur cluster binding"/>
    <property type="evidence" value="ECO:0007669"/>
    <property type="project" value="UniProtKB-UniRule"/>
</dbReference>
<dbReference type="Pfam" id="PF04055">
    <property type="entry name" value="Radical_SAM"/>
    <property type="match status" value="1"/>
</dbReference>
<dbReference type="PROSITE" id="PS51449">
    <property type="entry name" value="MTTASE_N"/>
    <property type="match status" value="1"/>
</dbReference>
<feature type="domain" description="Radical SAM core" evidence="11">
    <location>
        <begin position="139"/>
        <end position="369"/>
    </location>
</feature>
<sequence>MKLISMISLGCPKNLVDSETILGILASGGYVVTPSPEDAEIILINTCGFIEPAVREAVDTILHCLQFKAKGYCSCVIVLGCLVSRYGEKQLSQLLPEVDGWLGVDAAPFVLQYLERIQAGEKPLFAEHGKPGQYPRMLSTPSYTAYLKIAEGCSHACSFCLIPRIRGRLQSRTPDEIYREAEQLAAGGVKELILVAQDTGAYGGDLPGKPTLAGILKELVKIDGLRWVRFLYLNPHSLTAELITTMQEEPKLCHYLDLPVQHVNKDILKKMGRRGDINFYLKLINDLKTALPDLALRTTLMVGYPGEDRKSFQELHDFVSLAEFDRLGVFPYYHEQGARSFRYPETVSYIEKRKRAREIMRLQRKISRRKNQELVGRNLEVLIENSLGKDVWWGRSYRDSPDIDPRVIVKGRDLNPGTFAQVQVTRAATYDLIGIHTGNRSSRDY</sequence>
<evidence type="ECO:0000256" key="3">
    <source>
        <dbReference type="ARBA" id="ARBA00022679"/>
    </source>
</evidence>
<comment type="subcellular location">
    <subcellularLocation>
        <location evidence="8">Cytoplasm</location>
    </subcellularLocation>
</comment>
<dbReference type="Pfam" id="PF00919">
    <property type="entry name" value="UPF0004"/>
    <property type="match status" value="1"/>
</dbReference>
<dbReference type="EMBL" id="CDRZ01000002">
    <property type="protein sequence ID" value="CEO87313.1"/>
    <property type="molecule type" value="Genomic_DNA"/>
</dbReference>
<dbReference type="Proteomes" id="UP000046155">
    <property type="component" value="Unassembled WGS sequence"/>
</dbReference>
<feature type="binding site" evidence="8">
    <location>
        <position position="11"/>
    </location>
    <ligand>
        <name>[4Fe-4S] cluster</name>
        <dbReference type="ChEBI" id="CHEBI:49883"/>
        <label>1</label>
    </ligand>
</feature>
<evidence type="ECO:0000313" key="12">
    <source>
        <dbReference type="EMBL" id="CEO87313.1"/>
    </source>
</evidence>
<evidence type="ECO:0000256" key="6">
    <source>
        <dbReference type="ARBA" id="ARBA00023004"/>
    </source>
</evidence>
<dbReference type="SFLD" id="SFLDG01061">
    <property type="entry name" value="methylthiotransferase"/>
    <property type="match status" value="1"/>
</dbReference>
<reference evidence="13" key="1">
    <citation type="submission" date="2015-01" db="EMBL/GenBank/DDBJ databases">
        <authorList>
            <person name="Manzoor Shahid"/>
            <person name="Zubair Saima"/>
        </authorList>
    </citation>
    <scope>NUCLEOTIDE SEQUENCE [LARGE SCALE GENOMIC DNA]</scope>
    <source>
        <strain evidence="13">Sp3</strain>
    </source>
</reference>
<dbReference type="InterPro" id="IPR013848">
    <property type="entry name" value="Methylthiotransferase_N"/>
</dbReference>
<accession>A0A0B7MGH7</accession>
<dbReference type="InterPro" id="IPR058240">
    <property type="entry name" value="rSAM_sf"/>
</dbReference>
<keyword evidence="1 8" id="KW-0004">4Fe-4S</keyword>
<evidence type="ECO:0000313" key="13">
    <source>
        <dbReference type="Proteomes" id="UP000046155"/>
    </source>
</evidence>
<dbReference type="Gene3D" id="3.80.30.20">
    <property type="entry name" value="tm_1862 like domain"/>
    <property type="match status" value="1"/>
</dbReference>
<dbReference type="InterPro" id="IPR002792">
    <property type="entry name" value="TRAM_dom"/>
</dbReference>
<evidence type="ECO:0000256" key="4">
    <source>
        <dbReference type="ARBA" id="ARBA00022691"/>
    </source>
</evidence>
<organism evidence="12 13">
    <name type="scientific">Syntrophaceticus schinkii</name>
    <dbReference type="NCBI Taxonomy" id="499207"/>
    <lineage>
        <taxon>Bacteria</taxon>
        <taxon>Bacillati</taxon>
        <taxon>Bacillota</taxon>
        <taxon>Clostridia</taxon>
        <taxon>Thermoanaerobacterales</taxon>
        <taxon>Thermoanaerobacterales Family III. Incertae Sedis</taxon>
        <taxon>Syntrophaceticus</taxon>
    </lineage>
</organism>
<keyword evidence="12" id="KW-0689">Ribosomal protein</keyword>
<dbReference type="InterPro" id="IPR005840">
    <property type="entry name" value="Ribosomal_uS12_MeSTrfase_RimO"/>
</dbReference>
<comment type="similarity">
    <text evidence="8">Belongs to the methylthiotransferase family. RimO subfamily.</text>
</comment>
<feature type="binding site" evidence="8">
    <location>
        <position position="153"/>
    </location>
    <ligand>
        <name>[4Fe-4S] cluster</name>
        <dbReference type="ChEBI" id="CHEBI:49883"/>
        <label>2</label>
        <note>4Fe-4S-S-AdoMet</note>
    </ligand>
</feature>
<evidence type="ECO:0000256" key="5">
    <source>
        <dbReference type="ARBA" id="ARBA00022723"/>
    </source>
</evidence>
<evidence type="ECO:0000256" key="8">
    <source>
        <dbReference type="HAMAP-Rule" id="MF_01865"/>
    </source>
</evidence>
<dbReference type="Pfam" id="PF18693">
    <property type="entry name" value="TRAM_2"/>
    <property type="match status" value="1"/>
</dbReference>
<dbReference type="GO" id="GO:0005829">
    <property type="term" value="C:cytosol"/>
    <property type="evidence" value="ECO:0007669"/>
    <property type="project" value="TreeGrafter"/>
</dbReference>
<dbReference type="OrthoDB" id="9805215at2"/>
<keyword evidence="2 8" id="KW-0963">Cytoplasm</keyword>
<dbReference type="Gene3D" id="3.40.50.12160">
    <property type="entry name" value="Methylthiotransferase, N-terminal domain"/>
    <property type="match status" value="1"/>
</dbReference>
<evidence type="ECO:0000259" key="11">
    <source>
        <dbReference type="PROSITE" id="PS51918"/>
    </source>
</evidence>
<dbReference type="InterPro" id="IPR005839">
    <property type="entry name" value="Methylthiotransferase"/>
</dbReference>
<dbReference type="GO" id="GO:0103039">
    <property type="term" value="F:protein methylthiotransferase activity"/>
    <property type="evidence" value="ECO:0007669"/>
    <property type="project" value="UniProtKB-EC"/>
</dbReference>
<dbReference type="NCBIfam" id="TIGR01125">
    <property type="entry name" value="30S ribosomal protein S12 methylthiotransferase RimO"/>
    <property type="match status" value="1"/>
</dbReference>
<dbReference type="PROSITE" id="PS50926">
    <property type="entry name" value="TRAM"/>
    <property type="match status" value="1"/>
</dbReference>
<evidence type="ECO:0000259" key="9">
    <source>
        <dbReference type="PROSITE" id="PS50926"/>
    </source>
</evidence>
<keyword evidence="5 8" id="KW-0479">Metal-binding</keyword>
<keyword evidence="12" id="KW-0687">Ribonucleoprotein</keyword>
<keyword evidence="3 8" id="KW-0808">Transferase</keyword>
<dbReference type="InterPro" id="IPR006638">
    <property type="entry name" value="Elp3/MiaA/NifB-like_rSAM"/>
</dbReference>
<dbReference type="SFLD" id="SFLDG01082">
    <property type="entry name" value="B12-binding_domain_containing"/>
    <property type="match status" value="1"/>
</dbReference>
<dbReference type="GO" id="GO:0046872">
    <property type="term" value="F:metal ion binding"/>
    <property type="evidence" value="ECO:0007669"/>
    <property type="project" value="UniProtKB-KW"/>
</dbReference>
<gene>
    <name evidence="8 12" type="primary">rimO</name>
    <name evidence="12" type="ORF">SSCH_100001</name>
</gene>
<dbReference type="Gene3D" id="2.40.50.140">
    <property type="entry name" value="Nucleic acid-binding proteins"/>
    <property type="match status" value="1"/>
</dbReference>